<evidence type="ECO:0000256" key="1">
    <source>
        <dbReference type="SAM" id="MobiDB-lite"/>
    </source>
</evidence>
<reference evidence="2" key="1">
    <citation type="journal article" date="2022" name="bioRxiv">
        <title>Sequencing and chromosome-scale assembly of the giantPleurodeles waltlgenome.</title>
        <authorList>
            <person name="Brown T."/>
            <person name="Elewa A."/>
            <person name="Iarovenko S."/>
            <person name="Subramanian E."/>
            <person name="Araus A.J."/>
            <person name="Petzold A."/>
            <person name="Susuki M."/>
            <person name="Suzuki K.-i.T."/>
            <person name="Hayashi T."/>
            <person name="Toyoda A."/>
            <person name="Oliveira C."/>
            <person name="Osipova E."/>
            <person name="Leigh N.D."/>
            <person name="Simon A."/>
            <person name="Yun M.H."/>
        </authorList>
    </citation>
    <scope>NUCLEOTIDE SEQUENCE</scope>
    <source>
        <strain evidence="2">20211129_DDA</strain>
        <tissue evidence="2">Liver</tissue>
    </source>
</reference>
<accession>A0AAV7W2M1</accession>
<feature type="region of interest" description="Disordered" evidence="1">
    <location>
        <begin position="1"/>
        <end position="43"/>
    </location>
</feature>
<feature type="compositionally biased region" description="Polar residues" evidence="1">
    <location>
        <begin position="11"/>
        <end position="22"/>
    </location>
</feature>
<evidence type="ECO:0000313" key="2">
    <source>
        <dbReference type="EMBL" id="KAJ1206966.1"/>
    </source>
</evidence>
<sequence length="123" mass="13476">MGFAPAGAAASSEQRPSPSGTHRGSAAQLAAAEQMGEWQQPRAPAAVVQGEDLWCEEECVLDFEERSFEEGELVDEGEEDGWWAQGGGLGVGRGPLMFFLSRFRVLGMCNQVRLEGRWMEPSW</sequence>
<dbReference type="Proteomes" id="UP001066276">
    <property type="component" value="Chromosome 1_2"/>
</dbReference>
<name>A0AAV7W2M1_PLEWA</name>
<gene>
    <name evidence="2" type="ORF">NDU88_002359</name>
</gene>
<keyword evidence="3" id="KW-1185">Reference proteome</keyword>
<proteinExistence type="predicted"/>
<protein>
    <submittedName>
        <fullName evidence="2">Uncharacterized protein</fullName>
    </submittedName>
</protein>
<organism evidence="2 3">
    <name type="scientific">Pleurodeles waltl</name>
    <name type="common">Iberian ribbed newt</name>
    <dbReference type="NCBI Taxonomy" id="8319"/>
    <lineage>
        <taxon>Eukaryota</taxon>
        <taxon>Metazoa</taxon>
        <taxon>Chordata</taxon>
        <taxon>Craniata</taxon>
        <taxon>Vertebrata</taxon>
        <taxon>Euteleostomi</taxon>
        <taxon>Amphibia</taxon>
        <taxon>Batrachia</taxon>
        <taxon>Caudata</taxon>
        <taxon>Salamandroidea</taxon>
        <taxon>Salamandridae</taxon>
        <taxon>Pleurodelinae</taxon>
        <taxon>Pleurodeles</taxon>
    </lineage>
</organism>
<evidence type="ECO:0000313" key="3">
    <source>
        <dbReference type="Proteomes" id="UP001066276"/>
    </source>
</evidence>
<dbReference type="AlphaFoldDB" id="A0AAV7W2M1"/>
<dbReference type="EMBL" id="JANPWB010000002">
    <property type="protein sequence ID" value="KAJ1206966.1"/>
    <property type="molecule type" value="Genomic_DNA"/>
</dbReference>
<comment type="caution">
    <text evidence="2">The sequence shown here is derived from an EMBL/GenBank/DDBJ whole genome shotgun (WGS) entry which is preliminary data.</text>
</comment>